<proteinExistence type="predicted"/>
<dbReference type="OrthoDB" id="5106918at2759"/>
<evidence type="ECO:0000313" key="2">
    <source>
        <dbReference type="EMBL" id="KAG6016124.1"/>
    </source>
</evidence>
<protein>
    <submittedName>
        <fullName evidence="2">Uncharacterized protein</fullName>
    </submittedName>
</protein>
<reference evidence="2" key="1">
    <citation type="journal article" date="2020" name="bioRxiv">
        <title>Whole genome comparisons of ergot fungi reveals the divergence and evolution of species within the genus Claviceps are the result of varying mechanisms driving genome evolution and host range expansion.</title>
        <authorList>
            <person name="Wyka S.A."/>
            <person name="Mondo S.J."/>
            <person name="Liu M."/>
            <person name="Dettman J."/>
            <person name="Nalam V."/>
            <person name="Broders K.D."/>
        </authorList>
    </citation>
    <scope>NUCLEOTIDE SEQUENCE</scope>
    <source>
        <strain evidence="2">CCC 602</strain>
    </source>
</reference>
<keyword evidence="3" id="KW-1185">Reference proteome</keyword>
<sequence>MRQATCDMRHATRSGSRGAHATPAAARCPVSLRSKRRDGTGLLFDARRSTLDARRSTPDSRVSEFRLRLDNPNFPSFAAADSDRKRTRETCETRERRETRDPPPDQQELRNLRVASRNTIMEQIETQASDLRYLAQAPVPVPVPVALSDTASVLYDHYESPRPQPHRRSPGAPPGSAAVGDNSAAAPGSASANANKRRTTDDAAAQRQTRSKRNRVSWLWCLLRV</sequence>
<feature type="region of interest" description="Disordered" evidence="1">
    <location>
        <begin position="157"/>
        <end position="210"/>
    </location>
</feature>
<organism evidence="2 3">
    <name type="scientific">Claviceps pusilla</name>
    <dbReference type="NCBI Taxonomy" id="123648"/>
    <lineage>
        <taxon>Eukaryota</taxon>
        <taxon>Fungi</taxon>
        <taxon>Dikarya</taxon>
        <taxon>Ascomycota</taxon>
        <taxon>Pezizomycotina</taxon>
        <taxon>Sordariomycetes</taxon>
        <taxon>Hypocreomycetidae</taxon>
        <taxon>Hypocreales</taxon>
        <taxon>Clavicipitaceae</taxon>
        <taxon>Claviceps</taxon>
    </lineage>
</organism>
<accession>A0A9P7NH42</accession>
<name>A0A9P7NH42_9HYPO</name>
<dbReference type="Proteomes" id="UP000748025">
    <property type="component" value="Unassembled WGS sequence"/>
</dbReference>
<dbReference type="EMBL" id="SRPW01000273">
    <property type="protein sequence ID" value="KAG6016124.1"/>
    <property type="molecule type" value="Genomic_DNA"/>
</dbReference>
<gene>
    <name evidence="2" type="ORF">E4U43_004169</name>
</gene>
<evidence type="ECO:0000313" key="3">
    <source>
        <dbReference type="Proteomes" id="UP000748025"/>
    </source>
</evidence>
<feature type="compositionally biased region" description="Basic and acidic residues" evidence="1">
    <location>
        <begin position="81"/>
        <end position="106"/>
    </location>
</feature>
<feature type="region of interest" description="Disordered" evidence="1">
    <location>
        <begin position="1"/>
        <end position="106"/>
    </location>
</feature>
<dbReference type="AlphaFoldDB" id="A0A9P7NH42"/>
<feature type="compositionally biased region" description="Low complexity" evidence="1">
    <location>
        <begin position="182"/>
        <end position="194"/>
    </location>
</feature>
<evidence type="ECO:0000256" key="1">
    <source>
        <dbReference type="SAM" id="MobiDB-lite"/>
    </source>
</evidence>
<comment type="caution">
    <text evidence="2">The sequence shown here is derived from an EMBL/GenBank/DDBJ whole genome shotgun (WGS) entry which is preliminary data.</text>
</comment>
<feature type="compositionally biased region" description="Basic and acidic residues" evidence="1">
    <location>
        <begin position="45"/>
        <end position="69"/>
    </location>
</feature>